<keyword evidence="4" id="KW-1003">Cell membrane</keyword>
<feature type="domain" description="ABC transmembrane type-2" evidence="9">
    <location>
        <begin position="116"/>
        <end position="365"/>
    </location>
</feature>
<organism evidence="10 11">
    <name type="scientific">Rurimicrobium arvi</name>
    <dbReference type="NCBI Taxonomy" id="2049916"/>
    <lineage>
        <taxon>Bacteria</taxon>
        <taxon>Pseudomonadati</taxon>
        <taxon>Bacteroidota</taxon>
        <taxon>Chitinophagia</taxon>
        <taxon>Chitinophagales</taxon>
        <taxon>Chitinophagaceae</taxon>
        <taxon>Rurimicrobium</taxon>
    </lineage>
</organism>
<evidence type="ECO:0000256" key="1">
    <source>
        <dbReference type="ARBA" id="ARBA00004651"/>
    </source>
</evidence>
<comment type="similarity">
    <text evidence="2">Belongs to the ABC-2 integral membrane protein family.</text>
</comment>
<evidence type="ECO:0000256" key="3">
    <source>
        <dbReference type="ARBA" id="ARBA00022448"/>
    </source>
</evidence>
<reference evidence="11" key="1">
    <citation type="journal article" date="2019" name="Int. J. Syst. Evol. Microbiol.">
        <title>The Global Catalogue of Microorganisms (GCM) 10K type strain sequencing project: providing services to taxonomists for standard genome sequencing and annotation.</title>
        <authorList>
            <consortium name="The Broad Institute Genomics Platform"/>
            <consortium name="The Broad Institute Genome Sequencing Center for Infectious Disease"/>
            <person name="Wu L."/>
            <person name="Ma J."/>
        </authorList>
    </citation>
    <scope>NUCLEOTIDE SEQUENCE [LARGE SCALE GENOMIC DNA]</scope>
    <source>
        <strain evidence="11">JCM 31921</strain>
    </source>
</reference>
<keyword evidence="3" id="KW-0813">Transport</keyword>
<comment type="caution">
    <text evidence="10">The sequence shown here is derived from an EMBL/GenBank/DDBJ whole genome shotgun (WGS) entry which is preliminary data.</text>
</comment>
<evidence type="ECO:0000256" key="8">
    <source>
        <dbReference type="SAM" id="Phobius"/>
    </source>
</evidence>
<evidence type="ECO:0000313" key="11">
    <source>
        <dbReference type="Proteomes" id="UP001501410"/>
    </source>
</evidence>
<feature type="transmembrane region" description="Helical" evidence="8">
    <location>
        <begin position="344"/>
        <end position="362"/>
    </location>
</feature>
<dbReference type="EMBL" id="BAABEZ010000022">
    <property type="protein sequence ID" value="GAA4454230.1"/>
    <property type="molecule type" value="Genomic_DNA"/>
</dbReference>
<dbReference type="InterPro" id="IPR047817">
    <property type="entry name" value="ABC2_TM_bact-type"/>
</dbReference>
<evidence type="ECO:0000259" key="9">
    <source>
        <dbReference type="PROSITE" id="PS51012"/>
    </source>
</evidence>
<feature type="transmembrane region" description="Helical" evidence="8">
    <location>
        <begin position="21"/>
        <end position="40"/>
    </location>
</feature>
<comment type="subcellular location">
    <subcellularLocation>
        <location evidence="1">Cell membrane</location>
        <topology evidence="1">Multi-pass membrane protein</topology>
    </subcellularLocation>
</comment>
<evidence type="ECO:0000256" key="7">
    <source>
        <dbReference type="ARBA" id="ARBA00023136"/>
    </source>
</evidence>
<dbReference type="Pfam" id="PF12698">
    <property type="entry name" value="ABC2_membrane_3"/>
    <property type="match status" value="1"/>
</dbReference>
<evidence type="ECO:0000256" key="6">
    <source>
        <dbReference type="ARBA" id="ARBA00022989"/>
    </source>
</evidence>
<dbReference type="Gene3D" id="3.40.1710.10">
    <property type="entry name" value="abc type-2 transporter like domain"/>
    <property type="match status" value="1"/>
</dbReference>
<feature type="transmembrane region" description="Helical" evidence="8">
    <location>
        <begin position="251"/>
        <end position="272"/>
    </location>
</feature>
<keyword evidence="7 8" id="KW-0472">Membrane</keyword>
<protein>
    <submittedName>
        <fullName evidence="10">ABC transporter permease</fullName>
    </submittedName>
</protein>
<keyword evidence="6 8" id="KW-1133">Transmembrane helix</keyword>
<feature type="transmembrane region" description="Helical" evidence="8">
    <location>
        <begin position="224"/>
        <end position="245"/>
    </location>
</feature>
<dbReference type="PANTHER" id="PTHR30294">
    <property type="entry name" value="MEMBRANE COMPONENT OF ABC TRANSPORTER YHHJ-RELATED"/>
    <property type="match status" value="1"/>
</dbReference>
<feature type="transmembrane region" description="Helical" evidence="8">
    <location>
        <begin position="173"/>
        <end position="195"/>
    </location>
</feature>
<evidence type="ECO:0000256" key="2">
    <source>
        <dbReference type="ARBA" id="ARBA00007783"/>
    </source>
</evidence>
<sequence length="368" mass="40855">MKQLSVFIRKEFFHVFRDRKTLLLLFGMPLAQVLLFGFLLTNEIRNAKVLICDYAKDDASQRIIEKLKASRNFDVVQQKPSNAAIQEAFRKGSISLAIVLPQHLAYDLEHNHSAGVQIIADASDPNKASTLSSYATNTISAYQAEINMPVNGPRIDTEIRMIYNPELKGVYNYVPGVISLVLLLICVLMTSIAIVKEKESGTMEILLVSPLNPFLIIISKAVPYFVLSVVNLSCILLLSCTLLGMPMQGSLLLLYFESSLMILTCLSLGLLISNVTASQQAAMLISLMGMLLPTTLFSGFMFPLENMPMPLQLIANLVPSKWYYIIVKDVMIKGLGIRDVWKETLILAGMTTVLLLISVQTFKTRLAS</sequence>
<evidence type="ECO:0000256" key="5">
    <source>
        <dbReference type="ARBA" id="ARBA00022692"/>
    </source>
</evidence>
<dbReference type="InterPro" id="IPR051449">
    <property type="entry name" value="ABC-2_transporter_component"/>
</dbReference>
<dbReference type="InterPro" id="IPR013525">
    <property type="entry name" value="ABC2_TM"/>
</dbReference>
<dbReference type="Proteomes" id="UP001501410">
    <property type="component" value="Unassembled WGS sequence"/>
</dbReference>
<name>A0ABP8MSP2_9BACT</name>
<dbReference type="PANTHER" id="PTHR30294:SF29">
    <property type="entry name" value="MULTIDRUG ABC TRANSPORTER PERMEASE YBHS-RELATED"/>
    <property type="match status" value="1"/>
</dbReference>
<gene>
    <name evidence="10" type="ORF">GCM10023092_15950</name>
</gene>
<dbReference type="RefSeq" id="WP_344825076.1">
    <property type="nucleotide sequence ID" value="NZ_BAABEZ010000022.1"/>
</dbReference>
<feature type="transmembrane region" description="Helical" evidence="8">
    <location>
        <begin position="284"/>
        <end position="304"/>
    </location>
</feature>
<dbReference type="PROSITE" id="PS51012">
    <property type="entry name" value="ABC_TM2"/>
    <property type="match status" value="1"/>
</dbReference>
<evidence type="ECO:0000256" key="4">
    <source>
        <dbReference type="ARBA" id="ARBA00022475"/>
    </source>
</evidence>
<evidence type="ECO:0000313" key="10">
    <source>
        <dbReference type="EMBL" id="GAA4454230.1"/>
    </source>
</evidence>
<keyword evidence="5 8" id="KW-0812">Transmembrane</keyword>
<keyword evidence="11" id="KW-1185">Reference proteome</keyword>
<accession>A0ABP8MSP2</accession>
<proteinExistence type="inferred from homology"/>